<dbReference type="SUPFAM" id="SSF51679">
    <property type="entry name" value="Bacterial luciferase-like"/>
    <property type="match status" value="1"/>
</dbReference>
<keyword evidence="4 8" id="KW-0503">Monooxygenase</keyword>
<evidence type="ECO:0000259" key="7">
    <source>
        <dbReference type="Pfam" id="PF00296"/>
    </source>
</evidence>
<evidence type="ECO:0000256" key="6">
    <source>
        <dbReference type="PIRSR" id="PIRSR000337-1"/>
    </source>
</evidence>
<dbReference type="PIRSF" id="PIRSF000337">
    <property type="entry name" value="NTA_MOA"/>
    <property type="match status" value="1"/>
</dbReference>
<evidence type="ECO:0000256" key="3">
    <source>
        <dbReference type="ARBA" id="ARBA00023002"/>
    </source>
</evidence>
<protein>
    <submittedName>
        <fullName evidence="8">Flavin-dependent oxidoreductase, luciferase family (Includes alkanesulfonate monooxygenase SsuD and methylene tetrahydromethanopterin reductase)</fullName>
    </submittedName>
</protein>
<dbReference type="Proteomes" id="UP000192582">
    <property type="component" value="Unassembled WGS sequence"/>
</dbReference>
<feature type="binding site" evidence="6">
    <location>
        <position position="52"/>
    </location>
    <ligand>
        <name>FMN</name>
        <dbReference type="ChEBI" id="CHEBI:58210"/>
    </ligand>
</feature>
<dbReference type="GO" id="GO:0016705">
    <property type="term" value="F:oxidoreductase activity, acting on paired donors, with incorporation or reduction of molecular oxygen"/>
    <property type="evidence" value="ECO:0007669"/>
    <property type="project" value="InterPro"/>
</dbReference>
<sequence>MTQLILSASIDGPGFHPGAPRPDPTRLADLAHYRDLVLTAERGHLDFVLLGDGRARTDAAPAGRLDALTVLSRLAPETRFVGLAAEVPTTHAEPFAVSRALATLDFVSGGRAAWQASTSGALAEARNYGPGPTPDGQQARAAEFVDVSRKLWDSWEDGAVIADRARGLYLDPERLHHIHHQGQHFRVRGPQLTPRPPQGQVVVVGLERDFGGGPPAAEVADVLVLHREDVDAGARTRADLRAQAERQGRELRVLRAVLPVLAESDAEAQALAEDWEARAAQKSGWPRAQRFVGTPEAFADMAETWVAAGAADGLHIFPPNLPDGLTRFVDLAVPELTWRGLARTAYDGLTLRHHLGLTRPESRYARRTA</sequence>
<evidence type="ECO:0000313" key="8">
    <source>
        <dbReference type="EMBL" id="SMB83294.1"/>
    </source>
</evidence>
<dbReference type="Pfam" id="PF00296">
    <property type="entry name" value="Bac_luciferase"/>
    <property type="match status" value="1"/>
</dbReference>
<keyword evidence="3" id="KW-0560">Oxidoreductase</keyword>
<evidence type="ECO:0000256" key="1">
    <source>
        <dbReference type="ARBA" id="ARBA00022630"/>
    </source>
</evidence>
<dbReference type="GO" id="GO:0004497">
    <property type="term" value="F:monooxygenase activity"/>
    <property type="evidence" value="ECO:0007669"/>
    <property type="project" value="UniProtKB-KW"/>
</dbReference>
<evidence type="ECO:0000256" key="4">
    <source>
        <dbReference type="ARBA" id="ARBA00023033"/>
    </source>
</evidence>
<keyword evidence="2 6" id="KW-0288">FMN</keyword>
<dbReference type="InterPro" id="IPR011251">
    <property type="entry name" value="Luciferase-like_dom"/>
</dbReference>
<dbReference type="InterPro" id="IPR016215">
    <property type="entry name" value="NTA_MOA"/>
</dbReference>
<reference evidence="8 9" key="1">
    <citation type="submission" date="2017-04" db="EMBL/GenBank/DDBJ databases">
        <authorList>
            <person name="Afonso C.L."/>
            <person name="Miller P.J."/>
            <person name="Scott M.A."/>
            <person name="Spackman E."/>
            <person name="Goraichik I."/>
            <person name="Dimitrov K.M."/>
            <person name="Suarez D.L."/>
            <person name="Swayne D.E."/>
        </authorList>
    </citation>
    <scope>NUCLEOTIDE SEQUENCE [LARGE SCALE GENOMIC DNA]</scope>
    <source>
        <strain evidence="8 9">KR-140</strain>
    </source>
</reference>
<accession>A0A1W1URG1</accession>
<keyword evidence="1 6" id="KW-0285">Flavoprotein</keyword>
<dbReference type="PANTHER" id="PTHR30011">
    <property type="entry name" value="ALKANESULFONATE MONOOXYGENASE-RELATED"/>
    <property type="match status" value="1"/>
</dbReference>
<dbReference type="EMBL" id="FWWU01000006">
    <property type="protein sequence ID" value="SMB83294.1"/>
    <property type="molecule type" value="Genomic_DNA"/>
</dbReference>
<dbReference type="InterPro" id="IPR036661">
    <property type="entry name" value="Luciferase-like_sf"/>
</dbReference>
<evidence type="ECO:0000313" key="9">
    <source>
        <dbReference type="Proteomes" id="UP000192582"/>
    </source>
</evidence>
<dbReference type="STRING" id="695939.SAMN00790413_04343"/>
<name>A0A1W1URG1_9DEIO</name>
<dbReference type="RefSeq" id="WP_084046432.1">
    <property type="nucleotide sequence ID" value="NZ_FWWU01000006.1"/>
</dbReference>
<dbReference type="AlphaFoldDB" id="A0A1W1URG1"/>
<comment type="similarity">
    <text evidence="5">Belongs to the NtaA/SnaA/DszA monooxygenase family.</text>
</comment>
<dbReference type="Gene3D" id="3.20.20.30">
    <property type="entry name" value="Luciferase-like domain"/>
    <property type="match status" value="1"/>
</dbReference>
<dbReference type="OrthoDB" id="3265338at2"/>
<gene>
    <name evidence="8" type="ORF">SAMN00790413_04343</name>
</gene>
<keyword evidence="9" id="KW-1185">Reference proteome</keyword>
<proteinExistence type="inferred from homology"/>
<organism evidence="8 9">
    <name type="scientific">Deinococcus hopiensis KR-140</name>
    <dbReference type="NCBI Taxonomy" id="695939"/>
    <lineage>
        <taxon>Bacteria</taxon>
        <taxon>Thermotogati</taxon>
        <taxon>Deinococcota</taxon>
        <taxon>Deinococci</taxon>
        <taxon>Deinococcales</taxon>
        <taxon>Deinococcaceae</taxon>
        <taxon>Deinococcus</taxon>
    </lineage>
</organism>
<dbReference type="PANTHER" id="PTHR30011:SF16">
    <property type="entry name" value="C2H2 FINGER DOMAIN TRANSCRIPTION FACTOR (EUROFUNG)-RELATED"/>
    <property type="match status" value="1"/>
</dbReference>
<feature type="domain" description="Luciferase-like" evidence="7">
    <location>
        <begin position="16"/>
        <end position="290"/>
    </location>
</feature>
<evidence type="ECO:0000256" key="5">
    <source>
        <dbReference type="ARBA" id="ARBA00033748"/>
    </source>
</evidence>
<dbReference type="InterPro" id="IPR051260">
    <property type="entry name" value="Diverse_substr_monoxygenases"/>
</dbReference>
<evidence type="ECO:0000256" key="2">
    <source>
        <dbReference type="ARBA" id="ARBA00022643"/>
    </source>
</evidence>